<dbReference type="OrthoDB" id="704021at2"/>
<proteinExistence type="predicted"/>
<dbReference type="GO" id="GO:0016989">
    <property type="term" value="F:sigma factor antagonist activity"/>
    <property type="evidence" value="ECO:0007669"/>
    <property type="project" value="TreeGrafter"/>
</dbReference>
<evidence type="ECO:0000313" key="4">
    <source>
        <dbReference type="EMBL" id="AUS04359.1"/>
    </source>
</evidence>
<dbReference type="KEGG" id="taj:C1A40_02225"/>
<dbReference type="FunFam" id="2.60.120.1440:FF:000001">
    <property type="entry name" value="Putative anti-sigma factor"/>
    <property type="match status" value="1"/>
</dbReference>
<dbReference type="RefSeq" id="WP_102994469.1">
    <property type="nucleotide sequence ID" value="NZ_CP025938.1"/>
</dbReference>
<dbReference type="InterPro" id="IPR012373">
    <property type="entry name" value="Ferrdict_sens_TM"/>
</dbReference>
<feature type="domain" description="FecR protein" evidence="2">
    <location>
        <begin position="179"/>
        <end position="274"/>
    </location>
</feature>
<gene>
    <name evidence="4" type="ORF">C1A40_02225</name>
</gene>
<feature type="transmembrane region" description="Helical" evidence="1">
    <location>
        <begin position="91"/>
        <end position="108"/>
    </location>
</feature>
<dbReference type="Pfam" id="PF16344">
    <property type="entry name" value="FecR_C"/>
    <property type="match status" value="1"/>
</dbReference>
<dbReference type="Pfam" id="PF04773">
    <property type="entry name" value="FecR"/>
    <property type="match status" value="1"/>
</dbReference>
<dbReference type="PANTHER" id="PTHR30273:SF2">
    <property type="entry name" value="PROTEIN FECR"/>
    <property type="match status" value="1"/>
</dbReference>
<dbReference type="Proteomes" id="UP000236592">
    <property type="component" value="Chromosome"/>
</dbReference>
<sequence length="389" mass="44788">MADYKLTEFQIAELIYKSVSKTISVEEQAVLDQWLSVASNLELYNKITDRQNIQDKFAIYKHIETEKAYKNIEARLFETDNSSKAFKLKHYLRYAAILIVCLAFVYALKDNFFTYNDPFVVPNENVVLQLENGTVKIIREDGSTQVVDENGQVVGNQSGNKIAYNKVNDQAEKLVYNTLKVPYGKRFEIELSDGTKVYLNAGTSLKYPVQFIKNQKREVYLTGEAFFSVSKDEKHPFLVHTDDLNVQVLGTEFNFSSYPEDDEVNVVLVEGAVNLFTTNNQEYSKRLSPGFMGVYQRGYSGEISTTPVITDVYTSWIHGGLVFRNMTFGNILKKMERHFNVTIINNNVELTDEKFNASFRDEPIEKILEYFKITYNIDYTIKKNIITIN</sequence>
<keyword evidence="5" id="KW-1185">Reference proteome</keyword>
<keyword evidence="1" id="KW-0812">Transmembrane</keyword>
<evidence type="ECO:0000313" key="5">
    <source>
        <dbReference type="Proteomes" id="UP000236592"/>
    </source>
</evidence>
<organism evidence="4 5">
    <name type="scientific">Pseudotamlana carrageenivorans</name>
    <dbReference type="NCBI Taxonomy" id="2069432"/>
    <lineage>
        <taxon>Bacteria</taxon>
        <taxon>Pseudomonadati</taxon>
        <taxon>Bacteroidota</taxon>
        <taxon>Flavobacteriia</taxon>
        <taxon>Flavobacteriales</taxon>
        <taxon>Flavobacteriaceae</taxon>
        <taxon>Pseudotamlana</taxon>
    </lineage>
</organism>
<protein>
    <submittedName>
        <fullName evidence="4">Iron dicitrate transport regulator FecR</fullName>
    </submittedName>
</protein>
<dbReference type="AlphaFoldDB" id="A0A2I7SEM2"/>
<dbReference type="InterPro" id="IPR032508">
    <property type="entry name" value="FecR_C"/>
</dbReference>
<evidence type="ECO:0000256" key="1">
    <source>
        <dbReference type="SAM" id="Phobius"/>
    </source>
</evidence>
<reference evidence="5" key="1">
    <citation type="submission" date="2018-01" db="EMBL/GenBank/DDBJ databases">
        <title>Complete genome of Tamlana sp. UJ94.</title>
        <authorList>
            <person name="Jung J."/>
            <person name="Chung D."/>
            <person name="Bae S.S."/>
            <person name="Baek K."/>
        </authorList>
    </citation>
    <scope>NUCLEOTIDE SEQUENCE [LARGE SCALE GENOMIC DNA]</scope>
    <source>
        <strain evidence="5">UJ94</strain>
    </source>
</reference>
<dbReference type="EMBL" id="CP025938">
    <property type="protein sequence ID" value="AUS04359.1"/>
    <property type="molecule type" value="Genomic_DNA"/>
</dbReference>
<name>A0A2I7SEM2_9FLAO</name>
<feature type="domain" description="Protein FecR C-terminal" evidence="3">
    <location>
        <begin position="321"/>
        <end position="388"/>
    </location>
</feature>
<accession>A0A2I7SEM2</accession>
<keyword evidence="1" id="KW-1133">Transmembrane helix</keyword>
<dbReference type="InterPro" id="IPR006860">
    <property type="entry name" value="FecR"/>
</dbReference>
<evidence type="ECO:0000259" key="3">
    <source>
        <dbReference type="Pfam" id="PF16344"/>
    </source>
</evidence>
<keyword evidence="1" id="KW-0472">Membrane</keyword>
<dbReference type="PANTHER" id="PTHR30273">
    <property type="entry name" value="PERIPLASMIC SIGNAL SENSOR AND SIGMA FACTOR ACTIVATOR FECR-RELATED"/>
    <property type="match status" value="1"/>
</dbReference>
<evidence type="ECO:0000259" key="2">
    <source>
        <dbReference type="Pfam" id="PF04773"/>
    </source>
</evidence>
<dbReference type="Gene3D" id="3.55.50.30">
    <property type="match status" value="1"/>
</dbReference>
<dbReference type="Gene3D" id="2.60.120.1440">
    <property type="match status" value="1"/>
</dbReference>